<keyword evidence="1" id="KW-0677">Repeat</keyword>
<dbReference type="AlphaFoldDB" id="A0A3B4Y8T5"/>
<dbReference type="Pfam" id="PF12796">
    <property type="entry name" value="Ank_2"/>
    <property type="match status" value="1"/>
</dbReference>
<dbReference type="PANTHER" id="PTHR24171:SF8">
    <property type="entry name" value="BRCA1-ASSOCIATED RING DOMAIN PROTEIN 1"/>
    <property type="match status" value="1"/>
</dbReference>
<dbReference type="PROSITE" id="PS50088">
    <property type="entry name" value="ANK_REPEAT"/>
    <property type="match status" value="1"/>
</dbReference>
<accession>A0A3B4Y8T5</accession>
<evidence type="ECO:0000256" key="2">
    <source>
        <dbReference type="ARBA" id="ARBA00023043"/>
    </source>
</evidence>
<dbReference type="GO" id="GO:0004842">
    <property type="term" value="F:ubiquitin-protein transferase activity"/>
    <property type="evidence" value="ECO:0007669"/>
    <property type="project" value="TreeGrafter"/>
</dbReference>
<dbReference type="GO" id="GO:0085020">
    <property type="term" value="P:protein K6-linked ubiquitination"/>
    <property type="evidence" value="ECO:0007669"/>
    <property type="project" value="TreeGrafter"/>
</dbReference>
<dbReference type="PANTHER" id="PTHR24171">
    <property type="entry name" value="ANKYRIN REPEAT DOMAIN-CONTAINING PROTEIN 39-RELATED"/>
    <property type="match status" value="1"/>
</dbReference>
<evidence type="ECO:0000256" key="3">
    <source>
        <dbReference type="PROSITE-ProRule" id="PRU00023"/>
    </source>
</evidence>
<dbReference type="STRING" id="1841481.ENSSLDP00000024476"/>
<dbReference type="GO" id="GO:0070531">
    <property type="term" value="C:BRCA1-A complex"/>
    <property type="evidence" value="ECO:0007669"/>
    <property type="project" value="TreeGrafter"/>
</dbReference>
<keyword evidence="5" id="KW-1185">Reference proteome</keyword>
<feature type="repeat" description="ANK" evidence="3">
    <location>
        <begin position="36"/>
        <end position="68"/>
    </location>
</feature>
<dbReference type="InterPro" id="IPR002110">
    <property type="entry name" value="Ankyrin_rpt"/>
</dbReference>
<sequence>MEADAPEDQLLLYAKDGKPETVIFLFLTVAISKASSGWTPLHLACYFGHRDVVEELLKAGADVNLQDNMGDTPLHKAADTGRKVIERKIKVLPY</sequence>
<reference evidence="4" key="2">
    <citation type="submission" date="2025-09" db="UniProtKB">
        <authorList>
            <consortium name="Ensembl"/>
        </authorList>
    </citation>
    <scope>IDENTIFICATION</scope>
</reference>
<dbReference type="GeneTree" id="ENSGT00940000167019"/>
<dbReference type="GO" id="GO:0031436">
    <property type="term" value="C:BRCA1-BARD1 complex"/>
    <property type="evidence" value="ECO:0007669"/>
    <property type="project" value="TreeGrafter"/>
</dbReference>
<dbReference type="Proteomes" id="UP000261360">
    <property type="component" value="Unplaced"/>
</dbReference>
<evidence type="ECO:0000313" key="5">
    <source>
        <dbReference type="Proteomes" id="UP000261360"/>
    </source>
</evidence>
<dbReference type="PROSITE" id="PS50297">
    <property type="entry name" value="ANK_REP_REGION"/>
    <property type="match status" value="1"/>
</dbReference>
<keyword evidence="2 3" id="KW-0040">ANK repeat</keyword>
<dbReference type="Ensembl" id="ENSSLDT00000025252.1">
    <property type="protein sequence ID" value="ENSSLDP00000024476.1"/>
    <property type="gene ID" value="ENSSLDG00000019071.1"/>
</dbReference>
<proteinExistence type="predicted"/>
<organism evidence="4 5">
    <name type="scientific">Seriola lalandi dorsalis</name>
    <dbReference type="NCBI Taxonomy" id="1841481"/>
    <lineage>
        <taxon>Eukaryota</taxon>
        <taxon>Metazoa</taxon>
        <taxon>Chordata</taxon>
        <taxon>Craniata</taxon>
        <taxon>Vertebrata</taxon>
        <taxon>Euteleostomi</taxon>
        <taxon>Actinopterygii</taxon>
        <taxon>Neopterygii</taxon>
        <taxon>Teleostei</taxon>
        <taxon>Neoteleostei</taxon>
        <taxon>Acanthomorphata</taxon>
        <taxon>Carangaria</taxon>
        <taxon>Carangiformes</taxon>
        <taxon>Carangidae</taxon>
        <taxon>Seriola</taxon>
    </lineage>
</organism>
<dbReference type="InterPro" id="IPR036770">
    <property type="entry name" value="Ankyrin_rpt-contain_sf"/>
</dbReference>
<reference evidence="4" key="1">
    <citation type="submission" date="2025-08" db="UniProtKB">
        <authorList>
            <consortium name="Ensembl"/>
        </authorList>
    </citation>
    <scope>IDENTIFICATION</scope>
</reference>
<dbReference type="SMART" id="SM00248">
    <property type="entry name" value="ANK"/>
    <property type="match status" value="1"/>
</dbReference>
<dbReference type="Gene3D" id="1.25.40.20">
    <property type="entry name" value="Ankyrin repeat-containing domain"/>
    <property type="match status" value="1"/>
</dbReference>
<name>A0A3B4Y8T5_SERLL</name>
<protein>
    <submittedName>
        <fullName evidence="4">Uncharacterized protein</fullName>
    </submittedName>
</protein>
<dbReference type="SUPFAM" id="SSF48403">
    <property type="entry name" value="Ankyrin repeat"/>
    <property type="match status" value="1"/>
</dbReference>
<evidence type="ECO:0000256" key="1">
    <source>
        <dbReference type="ARBA" id="ARBA00022737"/>
    </source>
</evidence>
<evidence type="ECO:0000313" key="4">
    <source>
        <dbReference type="Ensembl" id="ENSSLDP00000024476.1"/>
    </source>
</evidence>